<protein>
    <recommendedName>
        <fullName evidence="5">Porin</fullName>
    </recommendedName>
</protein>
<name>A0ABY7VMA6_9GAMM</name>
<dbReference type="EMBL" id="CP059693">
    <property type="protein sequence ID" value="WDE14334.1"/>
    <property type="molecule type" value="Genomic_DNA"/>
</dbReference>
<feature type="compositionally biased region" description="Polar residues" evidence="1">
    <location>
        <begin position="234"/>
        <end position="248"/>
    </location>
</feature>
<dbReference type="Proteomes" id="UP001215231">
    <property type="component" value="Chromosome"/>
</dbReference>
<feature type="region of interest" description="Disordered" evidence="1">
    <location>
        <begin position="225"/>
        <end position="249"/>
    </location>
</feature>
<evidence type="ECO:0000313" key="3">
    <source>
        <dbReference type="EMBL" id="WDE14334.1"/>
    </source>
</evidence>
<evidence type="ECO:0000313" key="4">
    <source>
        <dbReference type="Proteomes" id="UP001215231"/>
    </source>
</evidence>
<feature type="chain" id="PRO_5045662221" description="Porin" evidence="2">
    <location>
        <begin position="23"/>
        <end position="409"/>
    </location>
</feature>
<keyword evidence="2" id="KW-0732">Signal</keyword>
<dbReference type="RefSeq" id="WP_274054888.1">
    <property type="nucleotide sequence ID" value="NZ_CP059693.1"/>
</dbReference>
<proteinExistence type="predicted"/>
<keyword evidence="4" id="KW-1185">Reference proteome</keyword>
<accession>A0ABY7VMA6</accession>
<sequence>MKSLYRNYLFFTFMILALTVDAKPAGEIVYDCTQAHTSACLAQTFKKEQDEFCRAGDTKKELEIDKLSQAHYDSKFTALQMQQKNPDTSEASFDEITEKLKRLKKLSGPAMGIRKEWRDKQLIAAKKCLGTDLKLPPTKVAFNEVNNAANTWATQFLVGYMQQSSYETENGKSVSKGLQQGGALAQFSFNGRWIQDDNIEHKMPGTAKPGLVNVDLGFVFSQSGVCNPDKKPQTDPNPDTDSNMTSETEVNENVHCDEVKFNDVADSVDVYAKLLWSPTSMKWMRSDNYDSILSFGPIVGFKSKDVRALNGDSVNSYYGLGLEYNAYNHNIMTHNNINPRARLTMAGLKYEEYASLDKDEWRFVIVGHYHPVADSDFVVGFRANLGKGTDDVGIFIGVEKTAEDLLSFF</sequence>
<gene>
    <name evidence="3" type="ORF">H3N35_13460</name>
</gene>
<evidence type="ECO:0008006" key="5">
    <source>
        <dbReference type="Google" id="ProtNLM"/>
    </source>
</evidence>
<evidence type="ECO:0000256" key="1">
    <source>
        <dbReference type="SAM" id="MobiDB-lite"/>
    </source>
</evidence>
<feature type="signal peptide" evidence="2">
    <location>
        <begin position="1"/>
        <end position="22"/>
    </location>
</feature>
<organism evidence="3 4">
    <name type="scientific">Thalassomonas haliotis</name>
    <dbReference type="NCBI Taxonomy" id="485448"/>
    <lineage>
        <taxon>Bacteria</taxon>
        <taxon>Pseudomonadati</taxon>
        <taxon>Pseudomonadota</taxon>
        <taxon>Gammaproteobacteria</taxon>
        <taxon>Alteromonadales</taxon>
        <taxon>Colwelliaceae</taxon>
        <taxon>Thalassomonas</taxon>
    </lineage>
</organism>
<reference evidence="3 4" key="1">
    <citation type="journal article" date="2022" name="Mar. Drugs">
        <title>Bioassay-Guided Fractionation Leads to the Detection of Cholic Acid Generated by the Rare Thalassomonas sp.</title>
        <authorList>
            <person name="Pheiffer F."/>
            <person name="Schneider Y.K."/>
            <person name="Hansen E.H."/>
            <person name="Andersen J.H."/>
            <person name="Isaksson J."/>
            <person name="Busche T."/>
            <person name="R C."/>
            <person name="Kalinowski J."/>
            <person name="Zyl L.V."/>
            <person name="Trindade M."/>
        </authorList>
    </citation>
    <scope>NUCLEOTIDE SEQUENCE [LARGE SCALE GENOMIC DNA]</scope>
    <source>
        <strain evidence="3 4">A5K-61T</strain>
    </source>
</reference>
<evidence type="ECO:0000256" key="2">
    <source>
        <dbReference type="SAM" id="SignalP"/>
    </source>
</evidence>